<feature type="region of interest" description="Disordered" evidence="2">
    <location>
        <begin position="157"/>
        <end position="238"/>
    </location>
</feature>
<feature type="compositionally biased region" description="Low complexity" evidence="2">
    <location>
        <begin position="311"/>
        <end position="351"/>
    </location>
</feature>
<accession>A0ABP8D3E2</accession>
<dbReference type="EMBL" id="BAABAT010000003">
    <property type="protein sequence ID" value="GAA4246493.1"/>
    <property type="molecule type" value="Genomic_DNA"/>
</dbReference>
<dbReference type="Proteomes" id="UP001500620">
    <property type="component" value="Unassembled WGS sequence"/>
</dbReference>
<evidence type="ECO:0000256" key="2">
    <source>
        <dbReference type="SAM" id="MobiDB-lite"/>
    </source>
</evidence>
<feature type="region of interest" description="Disordered" evidence="2">
    <location>
        <begin position="309"/>
        <end position="404"/>
    </location>
</feature>
<evidence type="ECO:0000313" key="3">
    <source>
        <dbReference type="EMBL" id="GAA4246493.1"/>
    </source>
</evidence>
<comment type="caution">
    <text evidence="3">The sequence shown here is derived from an EMBL/GenBank/DDBJ whole genome shotgun (WGS) entry which is preliminary data.</text>
</comment>
<organism evidence="3 4">
    <name type="scientific">Dactylosporangium darangshiense</name>
    <dbReference type="NCBI Taxonomy" id="579108"/>
    <lineage>
        <taxon>Bacteria</taxon>
        <taxon>Bacillati</taxon>
        <taxon>Actinomycetota</taxon>
        <taxon>Actinomycetes</taxon>
        <taxon>Micromonosporales</taxon>
        <taxon>Micromonosporaceae</taxon>
        <taxon>Dactylosporangium</taxon>
    </lineage>
</organism>
<evidence type="ECO:0000313" key="4">
    <source>
        <dbReference type="Proteomes" id="UP001500620"/>
    </source>
</evidence>
<gene>
    <name evidence="3" type="ORF">GCM10022255_017940</name>
</gene>
<feature type="compositionally biased region" description="Basic and acidic residues" evidence="2">
    <location>
        <begin position="352"/>
        <end position="371"/>
    </location>
</feature>
<keyword evidence="4" id="KW-1185">Reference proteome</keyword>
<reference evidence="4" key="1">
    <citation type="journal article" date="2019" name="Int. J. Syst. Evol. Microbiol.">
        <title>The Global Catalogue of Microorganisms (GCM) 10K type strain sequencing project: providing services to taxonomists for standard genome sequencing and annotation.</title>
        <authorList>
            <consortium name="The Broad Institute Genomics Platform"/>
            <consortium name="The Broad Institute Genome Sequencing Center for Infectious Disease"/>
            <person name="Wu L."/>
            <person name="Ma J."/>
        </authorList>
    </citation>
    <scope>NUCLEOTIDE SEQUENCE [LARGE SCALE GENOMIC DNA]</scope>
    <source>
        <strain evidence="4">JCM 17441</strain>
    </source>
</reference>
<protein>
    <recommendedName>
        <fullName evidence="5">PPE family domain-containing protein</fullName>
    </recommendedName>
</protein>
<name>A0ABP8D3E2_9ACTN</name>
<dbReference type="RefSeq" id="WP_345123206.1">
    <property type="nucleotide sequence ID" value="NZ_BAABAT010000003.1"/>
</dbReference>
<keyword evidence="1" id="KW-0175">Coiled coil</keyword>
<proteinExistence type="predicted"/>
<feature type="coiled-coil region" evidence="1">
    <location>
        <begin position="29"/>
        <end position="56"/>
    </location>
</feature>
<evidence type="ECO:0008006" key="5">
    <source>
        <dbReference type="Google" id="ProtNLM"/>
    </source>
</evidence>
<sequence>MAEAYDGLPLPKLWDMVASEDPEAGFIHVNALNRLRVALEQQRDNLRAQRDRLIDGWPPARSQAAAAFVGRINAMIDTLTLAADAAGRVCVGVDEVFAAIRDARRQIEPLMAAYSHRGRGADMVAPSANDAQLNERGRAVLVAADAKVAKASEKINTGLPPYSRYADDGQTIDRQPTDGVDGGAGSSAGSRASNGSSQSELLRPPIFDAPPVSGPIDGGLADSDPGSTGGNDVVLTGDLGERPGGAVGAIVGATPPGSVGVIGGDFGAGPSRPTAGSGVGSSLGPGVIGPGGVIGAPGTYAQAGGRFTTVPTTGAGSRAGSAPAARRATAGRPAASSESAGSRGSSSPAGGYRDRSFEVYAERRRSRRVDDDGLWAVDEGVPPVLDAPAAGRHDPGPGVLGIDR</sequence>
<evidence type="ECO:0000256" key="1">
    <source>
        <dbReference type="SAM" id="Coils"/>
    </source>
</evidence>
<feature type="compositionally biased region" description="Low complexity" evidence="2">
    <location>
        <begin position="187"/>
        <end position="199"/>
    </location>
</feature>